<gene>
    <name evidence="1" type="ORF">CCAM_LOCUS25660</name>
</gene>
<protein>
    <submittedName>
        <fullName evidence="1">Uncharacterized protein</fullName>
    </submittedName>
</protein>
<sequence length="157" mass="17952">MRKMLRLTLFSCNNSTLPLPNQVTHFNFHCSTTEPSLPDDMPEQWARRVQEKIDTSLAAQRISFQEMMDKSEEKHSSSLQELRSSYDKNLKIITHMNSLISNLLLTYAYDSHLQHKDIVENNEQLATVTKSLQKQMGLVQIDIRSALALSSANQCVA</sequence>
<keyword evidence="2" id="KW-1185">Reference proteome</keyword>
<reference evidence="1 2" key="1">
    <citation type="submission" date="2018-04" db="EMBL/GenBank/DDBJ databases">
        <authorList>
            <person name="Vogel A."/>
        </authorList>
    </citation>
    <scope>NUCLEOTIDE SEQUENCE [LARGE SCALE GENOMIC DNA]</scope>
</reference>
<dbReference type="EMBL" id="OOIL02002620">
    <property type="protein sequence ID" value="VFQ83884.1"/>
    <property type="molecule type" value="Genomic_DNA"/>
</dbReference>
<evidence type="ECO:0000313" key="2">
    <source>
        <dbReference type="Proteomes" id="UP000595140"/>
    </source>
</evidence>
<proteinExistence type="predicted"/>
<organism evidence="1 2">
    <name type="scientific">Cuscuta campestris</name>
    <dbReference type="NCBI Taxonomy" id="132261"/>
    <lineage>
        <taxon>Eukaryota</taxon>
        <taxon>Viridiplantae</taxon>
        <taxon>Streptophyta</taxon>
        <taxon>Embryophyta</taxon>
        <taxon>Tracheophyta</taxon>
        <taxon>Spermatophyta</taxon>
        <taxon>Magnoliopsida</taxon>
        <taxon>eudicotyledons</taxon>
        <taxon>Gunneridae</taxon>
        <taxon>Pentapetalae</taxon>
        <taxon>asterids</taxon>
        <taxon>lamiids</taxon>
        <taxon>Solanales</taxon>
        <taxon>Convolvulaceae</taxon>
        <taxon>Cuscuteae</taxon>
        <taxon>Cuscuta</taxon>
        <taxon>Cuscuta subgen. Grammica</taxon>
        <taxon>Cuscuta sect. Cleistogrammica</taxon>
    </lineage>
</organism>
<dbReference type="Proteomes" id="UP000595140">
    <property type="component" value="Unassembled WGS sequence"/>
</dbReference>
<name>A0A484M6D6_9ASTE</name>
<dbReference type="AlphaFoldDB" id="A0A484M6D6"/>
<accession>A0A484M6D6</accession>
<evidence type="ECO:0000313" key="1">
    <source>
        <dbReference type="EMBL" id="VFQ83884.1"/>
    </source>
</evidence>